<dbReference type="EC" id="2.7.7.12" evidence="5 13"/>
<reference evidence="19" key="1">
    <citation type="submission" date="2020-11" db="EMBL/GenBank/DDBJ databases">
        <title>Sequencing the genomes of 1000 actinobacteria strains.</title>
        <authorList>
            <person name="Klenk H.-P."/>
        </authorList>
    </citation>
    <scope>NUCLEOTIDE SEQUENCE</scope>
    <source>
        <strain evidence="19">DSM 45632</strain>
    </source>
</reference>
<dbReference type="PANTHER" id="PTHR11943:SF1">
    <property type="entry name" value="GALACTOSE-1-PHOSPHATE URIDYLYLTRANSFERASE"/>
    <property type="match status" value="1"/>
</dbReference>
<feature type="domain" description="Galactose-1-phosphate uridyl transferase N-terminal" evidence="17">
    <location>
        <begin position="42"/>
        <end position="204"/>
    </location>
</feature>
<dbReference type="InterPro" id="IPR005850">
    <property type="entry name" value="GalP_Utransf_C"/>
</dbReference>
<accession>A0A931GWD5</accession>
<feature type="active site" description="Tele-UMP-histidine intermediate" evidence="14">
    <location>
        <position position="194"/>
    </location>
</feature>
<comment type="cofactor">
    <cofactor evidence="2">
        <name>Zn(2+)</name>
        <dbReference type="ChEBI" id="CHEBI:29105"/>
    </cofactor>
</comment>
<keyword evidence="11 15" id="KW-0299">Galactose metabolism</keyword>
<comment type="catalytic activity">
    <reaction evidence="1 15">
        <text>alpha-D-galactose 1-phosphate + UDP-alpha-D-glucose = alpha-D-glucose 1-phosphate + UDP-alpha-D-galactose</text>
        <dbReference type="Rhea" id="RHEA:13989"/>
        <dbReference type="ChEBI" id="CHEBI:58336"/>
        <dbReference type="ChEBI" id="CHEBI:58601"/>
        <dbReference type="ChEBI" id="CHEBI:58885"/>
        <dbReference type="ChEBI" id="CHEBI:66914"/>
        <dbReference type="EC" id="2.7.7.12"/>
    </reaction>
</comment>
<dbReference type="InterPro" id="IPR001937">
    <property type="entry name" value="GalP_UDPtransf1"/>
</dbReference>
<keyword evidence="9 15" id="KW-0479">Metal-binding</keyword>
<evidence type="ECO:0000256" key="4">
    <source>
        <dbReference type="ARBA" id="ARBA00010951"/>
    </source>
</evidence>
<feature type="region of interest" description="Disordered" evidence="16">
    <location>
        <begin position="65"/>
        <end position="88"/>
    </location>
</feature>
<dbReference type="InterPro" id="IPR005849">
    <property type="entry name" value="GalP_Utransf_N"/>
</dbReference>
<dbReference type="Pfam" id="PF02744">
    <property type="entry name" value="GalP_UDP_tr_C"/>
    <property type="match status" value="1"/>
</dbReference>
<evidence type="ECO:0000256" key="1">
    <source>
        <dbReference type="ARBA" id="ARBA00001107"/>
    </source>
</evidence>
<dbReference type="AlphaFoldDB" id="A0A931GWD5"/>
<evidence type="ECO:0000256" key="15">
    <source>
        <dbReference type="RuleBase" id="RU000506"/>
    </source>
</evidence>
<dbReference type="InterPro" id="IPR036265">
    <property type="entry name" value="HIT-like_sf"/>
</dbReference>
<keyword evidence="20" id="KW-1185">Reference proteome</keyword>
<dbReference type="GO" id="GO:0033499">
    <property type="term" value="P:galactose catabolic process via UDP-galactose, Leloir pathway"/>
    <property type="evidence" value="ECO:0007669"/>
    <property type="project" value="TreeGrafter"/>
</dbReference>
<proteinExistence type="inferred from homology"/>
<keyword evidence="7 15" id="KW-0808">Transferase</keyword>
<organism evidence="19 20">
    <name type="scientific">Corynebacterium aquatimens</name>
    <dbReference type="NCBI Taxonomy" id="1190508"/>
    <lineage>
        <taxon>Bacteria</taxon>
        <taxon>Bacillati</taxon>
        <taxon>Actinomycetota</taxon>
        <taxon>Actinomycetes</taxon>
        <taxon>Mycobacteriales</taxon>
        <taxon>Corynebacteriaceae</taxon>
        <taxon>Corynebacterium</taxon>
    </lineage>
</organism>
<evidence type="ECO:0000256" key="9">
    <source>
        <dbReference type="ARBA" id="ARBA00022723"/>
    </source>
</evidence>
<gene>
    <name evidence="19" type="ORF">IW254_001415</name>
</gene>
<sequence>MDLKITRTQLSDGRELIYYDTPGTPDRTAVDERDLPEVHTESWMRQDPLTGEWAIYAAHRQNRTFLPPANEDPLAPTREGQKPSEIPESDYQVVVFENRFPSLSMRLELPDGWEPTVDGEDIFRRAPAESRCEVVCFTPDAEGSFKDLSLSRKRTLIDVWAHRTEELSALAPVKAVFPFENRGEEIGVTLHHPHGQIYSYPFVPPRAAAIAAQAAAARETGTNLFDEVIAAERRAGTRVIDETEHFLVFTPAAAKWPLEVMVMAKGDVPNFPSLSDAARDDLAQILDKLYDAVDEFFEGIDRTPYIAAWNQAPVDAPADGRLHLQLFSLMRSPGRMKFLAGSESGQGVWINDTTPETIASTLRAAYGAADAADPSPKAGA</sequence>
<evidence type="ECO:0000259" key="18">
    <source>
        <dbReference type="Pfam" id="PF02744"/>
    </source>
</evidence>
<evidence type="ECO:0000259" key="17">
    <source>
        <dbReference type="Pfam" id="PF01087"/>
    </source>
</evidence>
<dbReference type="Gene3D" id="3.30.428.10">
    <property type="entry name" value="HIT-like"/>
    <property type="match status" value="2"/>
</dbReference>
<name>A0A931GWD5_9CORY</name>
<evidence type="ECO:0000256" key="13">
    <source>
        <dbReference type="NCBIfam" id="TIGR00209"/>
    </source>
</evidence>
<dbReference type="EMBL" id="JADOUE010000001">
    <property type="protein sequence ID" value="MBG6122446.1"/>
    <property type="molecule type" value="Genomic_DNA"/>
</dbReference>
<evidence type="ECO:0000313" key="20">
    <source>
        <dbReference type="Proteomes" id="UP000658613"/>
    </source>
</evidence>
<evidence type="ECO:0000256" key="7">
    <source>
        <dbReference type="ARBA" id="ARBA00022679"/>
    </source>
</evidence>
<evidence type="ECO:0000256" key="14">
    <source>
        <dbReference type="PIRSR" id="PIRSR000808-1"/>
    </source>
</evidence>
<evidence type="ECO:0000256" key="6">
    <source>
        <dbReference type="ARBA" id="ARBA00016340"/>
    </source>
</evidence>
<keyword evidence="8 15" id="KW-0548">Nucleotidyltransferase</keyword>
<protein>
    <recommendedName>
        <fullName evidence="6 13">Galactose-1-phosphate uridylyltransferase</fullName>
        <ecNumber evidence="5 13">2.7.7.12</ecNumber>
    </recommendedName>
</protein>
<dbReference type="GO" id="GO:0005737">
    <property type="term" value="C:cytoplasm"/>
    <property type="evidence" value="ECO:0007669"/>
    <property type="project" value="TreeGrafter"/>
</dbReference>
<evidence type="ECO:0000256" key="10">
    <source>
        <dbReference type="ARBA" id="ARBA00022833"/>
    </source>
</evidence>
<evidence type="ECO:0000256" key="11">
    <source>
        <dbReference type="ARBA" id="ARBA00023144"/>
    </source>
</evidence>
<dbReference type="GO" id="GO:0008270">
    <property type="term" value="F:zinc ion binding"/>
    <property type="evidence" value="ECO:0007669"/>
    <property type="project" value="InterPro"/>
</dbReference>
<keyword evidence="12 15" id="KW-0119">Carbohydrate metabolism</keyword>
<dbReference type="Proteomes" id="UP000658613">
    <property type="component" value="Unassembled WGS sequence"/>
</dbReference>
<dbReference type="PIRSF" id="PIRSF000808">
    <property type="entry name" value="GalT"/>
    <property type="match status" value="1"/>
</dbReference>
<comment type="pathway">
    <text evidence="3 15">Carbohydrate metabolism; galactose metabolism.</text>
</comment>
<dbReference type="InterPro" id="IPR019779">
    <property type="entry name" value="GalP_UDPtransf1_His-AS"/>
</dbReference>
<keyword evidence="10" id="KW-0862">Zinc</keyword>
<evidence type="ECO:0000256" key="12">
    <source>
        <dbReference type="ARBA" id="ARBA00023277"/>
    </source>
</evidence>
<evidence type="ECO:0000313" key="19">
    <source>
        <dbReference type="EMBL" id="MBG6122446.1"/>
    </source>
</evidence>
<evidence type="ECO:0000256" key="16">
    <source>
        <dbReference type="SAM" id="MobiDB-lite"/>
    </source>
</evidence>
<comment type="similarity">
    <text evidence="4 15">Belongs to the galactose-1-phosphate uridylyltransferase type 1 family.</text>
</comment>
<dbReference type="SUPFAM" id="SSF54197">
    <property type="entry name" value="HIT-like"/>
    <property type="match status" value="2"/>
</dbReference>
<evidence type="ECO:0000256" key="8">
    <source>
        <dbReference type="ARBA" id="ARBA00022695"/>
    </source>
</evidence>
<evidence type="ECO:0000256" key="2">
    <source>
        <dbReference type="ARBA" id="ARBA00001947"/>
    </source>
</evidence>
<dbReference type="GO" id="GO:0008108">
    <property type="term" value="F:UDP-glucose:hexose-1-phosphate uridylyltransferase activity"/>
    <property type="evidence" value="ECO:0007669"/>
    <property type="project" value="UniProtKB-UniRule"/>
</dbReference>
<evidence type="ECO:0000256" key="3">
    <source>
        <dbReference type="ARBA" id="ARBA00004947"/>
    </source>
</evidence>
<comment type="caution">
    <text evidence="19">The sequence shown here is derived from an EMBL/GenBank/DDBJ whole genome shotgun (WGS) entry which is preliminary data.</text>
</comment>
<dbReference type="NCBIfam" id="TIGR00209">
    <property type="entry name" value="galT_1"/>
    <property type="match status" value="1"/>
</dbReference>
<evidence type="ECO:0000256" key="5">
    <source>
        <dbReference type="ARBA" id="ARBA00012384"/>
    </source>
</evidence>
<dbReference type="PANTHER" id="PTHR11943">
    <property type="entry name" value="GALACTOSE-1-PHOSPHATE URIDYLYLTRANSFERASE"/>
    <property type="match status" value="1"/>
</dbReference>
<feature type="domain" description="Galactose-1-phosphate uridyl transferase C-terminal" evidence="18">
    <location>
        <begin position="217"/>
        <end position="362"/>
    </location>
</feature>
<dbReference type="Pfam" id="PF01087">
    <property type="entry name" value="GalP_UDP_transf"/>
    <property type="match status" value="1"/>
</dbReference>
<dbReference type="PROSITE" id="PS00117">
    <property type="entry name" value="GAL_P_UDP_TRANSF_I"/>
    <property type="match status" value="1"/>
</dbReference>